<organism evidence="1 2">
    <name type="scientific">Levilactobacillus hammesii DSM 16381</name>
    <dbReference type="NCBI Taxonomy" id="1423753"/>
    <lineage>
        <taxon>Bacteria</taxon>
        <taxon>Bacillati</taxon>
        <taxon>Bacillota</taxon>
        <taxon>Bacilli</taxon>
        <taxon>Lactobacillales</taxon>
        <taxon>Lactobacillaceae</taxon>
        <taxon>Levilactobacillus</taxon>
    </lineage>
</organism>
<reference evidence="1 2" key="1">
    <citation type="journal article" date="2015" name="Genome Announc.">
        <title>Expanding the biotechnology potential of lactobacilli through comparative genomics of 213 strains and associated genera.</title>
        <authorList>
            <person name="Sun Z."/>
            <person name="Harris H.M."/>
            <person name="McCann A."/>
            <person name="Guo C."/>
            <person name="Argimon S."/>
            <person name="Zhang W."/>
            <person name="Yang X."/>
            <person name="Jeffery I.B."/>
            <person name="Cooney J.C."/>
            <person name="Kagawa T.F."/>
            <person name="Liu W."/>
            <person name="Song Y."/>
            <person name="Salvetti E."/>
            <person name="Wrobel A."/>
            <person name="Rasinkangas P."/>
            <person name="Parkhill J."/>
            <person name="Rea M.C."/>
            <person name="O'Sullivan O."/>
            <person name="Ritari J."/>
            <person name="Douillard F.P."/>
            <person name="Paul Ross R."/>
            <person name="Yang R."/>
            <person name="Briner A.E."/>
            <person name="Felis G.E."/>
            <person name="de Vos W.M."/>
            <person name="Barrangou R."/>
            <person name="Klaenhammer T.R."/>
            <person name="Caufield P.W."/>
            <person name="Cui Y."/>
            <person name="Zhang H."/>
            <person name="O'Toole P.W."/>
        </authorList>
    </citation>
    <scope>NUCLEOTIDE SEQUENCE [LARGE SCALE GENOMIC DNA]</scope>
    <source>
        <strain evidence="1 2">DSM 16381</strain>
    </source>
</reference>
<dbReference type="Proteomes" id="UP000051580">
    <property type="component" value="Unassembled WGS sequence"/>
</dbReference>
<sequence length="51" mass="5638">MTFLSQQRQWYHNSPDVSSKLARPTLGSLTSMAELLASTNLARVAGFLPIM</sequence>
<evidence type="ECO:0000313" key="1">
    <source>
        <dbReference type="EMBL" id="KRL98228.1"/>
    </source>
</evidence>
<keyword evidence="2" id="KW-1185">Reference proteome</keyword>
<comment type="caution">
    <text evidence="1">The sequence shown here is derived from an EMBL/GenBank/DDBJ whole genome shotgun (WGS) entry which is preliminary data.</text>
</comment>
<name>A0A0R1UZK6_9LACO</name>
<protein>
    <submittedName>
        <fullName evidence="1">Uncharacterized protein</fullName>
    </submittedName>
</protein>
<dbReference type="AlphaFoldDB" id="A0A0R1UZK6"/>
<dbReference type="PATRIC" id="fig|1423753.3.peg.30"/>
<gene>
    <name evidence="1" type="ORF">FD28_GL000026</name>
</gene>
<dbReference type="EMBL" id="AZFS01000006">
    <property type="protein sequence ID" value="KRL98228.1"/>
    <property type="molecule type" value="Genomic_DNA"/>
</dbReference>
<accession>A0A0R1UZK6</accession>
<evidence type="ECO:0000313" key="2">
    <source>
        <dbReference type="Proteomes" id="UP000051580"/>
    </source>
</evidence>
<proteinExistence type="predicted"/>